<dbReference type="Gene3D" id="1.10.510.10">
    <property type="entry name" value="Transferase(Phosphotransferase) domain 1"/>
    <property type="match status" value="1"/>
</dbReference>
<dbReference type="InterPro" id="IPR000195">
    <property type="entry name" value="Rab-GAP-TBC_dom"/>
</dbReference>
<evidence type="ECO:0000259" key="1">
    <source>
        <dbReference type="PROSITE" id="PS50011"/>
    </source>
</evidence>
<evidence type="ECO:0000259" key="2">
    <source>
        <dbReference type="PROSITE" id="PS50086"/>
    </source>
</evidence>
<feature type="domain" description="Rab-GAP TBC" evidence="2">
    <location>
        <begin position="645"/>
        <end position="829"/>
    </location>
</feature>
<dbReference type="EMBL" id="BLIY01000009">
    <property type="protein sequence ID" value="GFE54123.1"/>
    <property type="molecule type" value="Genomic_DNA"/>
</dbReference>
<dbReference type="InterPro" id="IPR011009">
    <property type="entry name" value="Kinase-like_dom_sf"/>
</dbReference>
<keyword evidence="3" id="KW-0418">Kinase</keyword>
<dbReference type="Pfam" id="PF00566">
    <property type="entry name" value="RabGAP-TBC"/>
    <property type="match status" value="1"/>
</dbReference>
<keyword evidence="3" id="KW-0808">Transferase</keyword>
<dbReference type="PANTHER" id="PTHR24362:SF309">
    <property type="entry name" value="PROTEIN KINASE DOMAIN-CONTAINING PROTEIN"/>
    <property type="match status" value="1"/>
</dbReference>
<dbReference type="SUPFAM" id="SSF56112">
    <property type="entry name" value="Protein kinase-like (PK-like)"/>
    <property type="match status" value="1"/>
</dbReference>
<proteinExistence type="predicted"/>
<comment type="caution">
    <text evidence="3">The sequence shown here is derived from an EMBL/GenBank/DDBJ whole genome shotgun (WGS) entry which is preliminary data.</text>
</comment>
<dbReference type="InterPro" id="IPR000719">
    <property type="entry name" value="Prot_kinase_dom"/>
</dbReference>
<dbReference type="Pfam" id="PF00069">
    <property type="entry name" value="Pkinase"/>
    <property type="match status" value="1"/>
</dbReference>
<dbReference type="Gene3D" id="3.30.200.20">
    <property type="entry name" value="Phosphorylase Kinase, domain 1"/>
    <property type="match status" value="1"/>
</dbReference>
<dbReference type="PROSITE" id="PS50086">
    <property type="entry name" value="TBC_RABGAP"/>
    <property type="match status" value="1"/>
</dbReference>
<evidence type="ECO:0000313" key="3">
    <source>
        <dbReference type="EMBL" id="GFE54123.1"/>
    </source>
</evidence>
<sequence>MGEKDDHETRQEPEVTVIFSSLGLGIERIVLPTSIPKDKGMVDVSIHSDLNTFLRIHSFIGDCVKGAVAEAFQVLKTLWHPNVCCYTDMLRIGEGVYALVSEQYSVTLDDYIQQCGSCAEALPERKQIPDIDFNAVLYHIVAGVQYLHAHGIEHGSLGLHNVFIHGDGSVKIGCYAGEYLRRVALETGGLLKYGLTAGCDRETDCTLEDVQGPIGFHDDIYRLCYTAPEFIKCGPVNWLENLKNDTWALGITCLQMIPGIIARSELVKNTNITLVSHQLYLEMAQLVQCPRNITVVQDAFTLTSSIIDVVASNINKRNDTSIIGLDLIGMCLDILGITPSDEIKTATDDMIITLVDKLLDADSSIQLSTKWQDVNEHERANTKQDTSDVGDGLHGYSLATSKRALVKTVEVLIDWFTGKSIIEDLLPFVGIDLVKGTCDENNERHPDVQLVYLIFNICTQCLIIDPSQRANTIDLLNLLNRIVPSADSAKVDQLYSWKVISDKQMGVDPVLGIRMPFTEFLNRSYRKRYINIKSFGCLPLHVDDLFYFWRLMGNNPLDVIENIEYASGGHRWHYTKHFILLDELIKTAKQADLFPMIIEHQIRPTCTYARQFTYLYQWIRIRRFDMLLCNGFDSKQQVSTEAQLDVPPLLRKYIWCLILDIDVPFRPPMSDIEYHGDIPQSVETDILKLFRRFDNDLLHSERALKMMAMVGNAIQKAYALESLPSSIYVTCVPLLILYYDFGEVFLDVVLKIFDKYLKHYYISSGSFVHNDLDEFNTMLKFFDPEVAVHLQRIGAFADSFALLWFMSLFAETTSYQQLYVLWDTILNFPRSYVKYVAVGIIHSARQGILEATTAPQAISYISSLTDVVNIPMLNALCMHLYNTWDLLLFSTEVVKPRTFTKSISIQEATPVSDLVPISKDTVRSDATTVENITFTFNTEMYPKHRCFKLTLRQFAELLDTCFIVDLRPIDSYKTGRLPNSCHIDRFFTCLEKGSDAAINALVNEVVNANIPKSSDAYPNKVRKKAQLLKNYDALLGGHKKWSQERLKEANILLAAGDGSELDREMEAVQRLIFDFHVPHLCYYRINTDDWPKFFTISQI</sequence>
<dbReference type="PANTHER" id="PTHR24362">
    <property type="entry name" value="SERINE/THREONINE-PROTEIN KINASE NEK"/>
    <property type="match status" value="1"/>
</dbReference>
<dbReference type="InterPro" id="IPR035969">
    <property type="entry name" value="Rab-GAP_TBC_sf"/>
</dbReference>
<evidence type="ECO:0000313" key="4">
    <source>
        <dbReference type="Proteomes" id="UP001057455"/>
    </source>
</evidence>
<keyword evidence="4" id="KW-1185">Reference proteome</keyword>
<dbReference type="GO" id="GO:0004672">
    <property type="term" value="F:protein kinase activity"/>
    <property type="evidence" value="ECO:0007669"/>
    <property type="project" value="InterPro"/>
</dbReference>
<gene>
    <name evidence="3" type="ORF">BaOVIS_015270</name>
</gene>
<organism evidence="3 4">
    <name type="scientific">Babesia ovis</name>
    <dbReference type="NCBI Taxonomy" id="5869"/>
    <lineage>
        <taxon>Eukaryota</taxon>
        <taxon>Sar</taxon>
        <taxon>Alveolata</taxon>
        <taxon>Apicomplexa</taxon>
        <taxon>Aconoidasida</taxon>
        <taxon>Piroplasmida</taxon>
        <taxon>Babesiidae</taxon>
        <taxon>Babesia</taxon>
    </lineage>
</organism>
<dbReference type="SUPFAM" id="SSF47923">
    <property type="entry name" value="Ypt/Rab-GAP domain of gyp1p"/>
    <property type="match status" value="1"/>
</dbReference>
<dbReference type="PROSITE" id="PS50011">
    <property type="entry name" value="PROTEIN_KINASE_DOM"/>
    <property type="match status" value="1"/>
</dbReference>
<feature type="domain" description="Protein kinase" evidence="1">
    <location>
        <begin position="16"/>
        <end position="483"/>
    </location>
</feature>
<reference evidence="3" key="1">
    <citation type="submission" date="2019-12" db="EMBL/GenBank/DDBJ databases">
        <title>Genome sequence of Babesia ovis.</title>
        <authorList>
            <person name="Yamagishi J."/>
            <person name="Sevinc F."/>
            <person name="Xuan X."/>
        </authorList>
    </citation>
    <scope>NUCLEOTIDE SEQUENCE</scope>
    <source>
        <strain evidence="3">Selcuk</strain>
    </source>
</reference>
<dbReference type="SMART" id="SM00164">
    <property type="entry name" value="TBC"/>
    <property type="match status" value="1"/>
</dbReference>
<dbReference type="GO" id="GO:0005524">
    <property type="term" value="F:ATP binding"/>
    <property type="evidence" value="ECO:0007669"/>
    <property type="project" value="InterPro"/>
</dbReference>
<dbReference type="Gene3D" id="1.10.472.80">
    <property type="entry name" value="Ypt/Rab-GAP domain of gyp1p, domain 3"/>
    <property type="match status" value="1"/>
</dbReference>
<dbReference type="OrthoDB" id="248923at2759"/>
<dbReference type="AlphaFoldDB" id="A0A9W5TCC4"/>
<dbReference type="Proteomes" id="UP001057455">
    <property type="component" value="Unassembled WGS sequence"/>
</dbReference>
<accession>A0A9W5TCC4</accession>
<protein>
    <submittedName>
        <fullName evidence="3">TBC domain-containing kinase, putative</fullName>
    </submittedName>
</protein>
<name>A0A9W5TCC4_BABOV</name>